<evidence type="ECO:0000259" key="6">
    <source>
        <dbReference type="PROSITE" id="PS50850"/>
    </source>
</evidence>
<dbReference type="Gene3D" id="1.20.1250.20">
    <property type="entry name" value="MFS general substrate transporter like domains"/>
    <property type="match status" value="1"/>
</dbReference>
<comment type="caution">
    <text evidence="7">The sequence shown here is derived from an EMBL/GenBank/DDBJ whole genome shotgun (WGS) entry which is preliminary data.</text>
</comment>
<feature type="transmembrane region" description="Helical" evidence="5">
    <location>
        <begin position="26"/>
        <end position="51"/>
    </location>
</feature>
<dbReference type="InterPro" id="IPR050549">
    <property type="entry name" value="MFS_Trehalose_Transporter"/>
</dbReference>
<gene>
    <name evidence="7" type="ORF">L9F63_004332</name>
</gene>
<feature type="transmembrane region" description="Helical" evidence="5">
    <location>
        <begin position="84"/>
        <end position="108"/>
    </location>
</feature>
<evidence type="ECO:0000256" key="1">
    <source>
        <dbReference type="ARBA" id="ARBA00004141"/>
    </source>
</evidence>
<dbReference type="Pfam" id="PF07690">
    <property type="entry name" value="MFS_1"/>
    <property type="match status" value="1"/>
</dbReference>
<name>A0AAD7ZG19_DIPPU</name>
<dbReference type="GO" id="GO:0016020">
    <property type="term" value="C:membrane"/>
    <property type="evidence" value="ECO:0007669"/>
    <property type="project" value="UniProtKB-SubCell"/>
</dbReference>
<dbReference type="InterPro" id="IPR036259">
    <property type="entry name" value="MFS_trans_sf"/>
</dbReference>
<keyword evidence="4 5" id="KW-0472">Membrane</keyword>
<proteinExistence type="predicted"/>
<feature type="domain" description="Major facilitator superfamily (MFS) profile" evidence="6">
    <location>
        <begin position="1"/>
        <end position="126"/>
    </location>
</feature>
<dbReference type="PANTHER" id="PTHR48021">
    <property type="match status" value="1"/>
</dbReference>
<feature type="non-terminal residue" evidence="7">
    <location>
        <position position="1"/>
    </location>
</feature>
<dbReference type="SUPFAM" id="SSF103473">
    <property type="entry name" value="MFS general substrate transporter"/>
    <property type="match status" value="1"/>
</dbReference>
<dbReference type="Proteomes" id="UP001233999">
    <property type="component" value="Unassembled WGS sequence"/>
</dbReference>
<dbReference type="EMBL" id="JASPKZ010008364">
    <property type="protein sequence ID" value="KAJ9580039.1"/>
    <property type="molecule type" value="Genomic_DNA"/>
</dbReference>
<keyword evidence="3 5" id="KW-1133">Transmembrane helix</keyword>
<accession>A0AAD7ZG19</accession>
<dbReference type="InterPro" id="IPR011701">
    <property type="entry name" value="MFS"/>
</dbReference>
<protein>
    <recommendedName>
        <fullName evidence="6">Major facilitator superfamily (MFS) profile domain-containing protein</fullName>
    </recommendedName>
</protein>
<evidence type="ECO:0000313" key="8">
    <source>
        <dbReference type="Proteomes" id="UP001233999"/>
    </source>
</evidence>
<evidence type="ECO:0000256" key="5">
    <source>
        <dbReference type="SAM" id="Phobius"/>
    </source>
</evidence>
<evidence type="ECO:0000313" key="7">
    <source>
        <dbReference type="EMBL" id="KAJ9580039.1"/>
    </source>
</evidence>
<dbReference type="InterPro" id="IPR020846">
    <property type="entry name" value="MFS_dom"/>
</dbReference>
<dbReference type="PROSITE" id="PS00216">
    <property type="entry name" value="SUGAR_TRANSPORT_1"/>
    <property type="match status" value="1"/>
</dbReference>
<reference evidence="7" key="1">
    <citation type="journal article" date="2023" name="IScience">
        <title>Live-bearing cockroach genome reveals convergent evolutionary mechanisms linked to viviparity in insects and beyond.</title>
        <authorList>
            <person name="Fouks B."/>
            <person name="Harrison M.C."/>
            <person name="Mikhailova A.A."/>
            <person name="Marchal E."/>
            <person name="English S."/>
            <person name="Carruthers M."/>
            <person name="Jennings E.C."/>
            <person name="Chiamaka E.L."/>
            <person name="Frigard R.A."/>
            <person name="Pippel M."/>
            <person name="Attardo G.M."/>
            <person name="Benoit J.B."/>
            <person name="Bornberg-Bauer E."/>
            <person name="Tobe S.S."/>
        </authorList>
    </citation>
    <scope>NUCLEOTIDE SEQUENCE</scope>
    <source>
        <strain evidence="7">Stay&amp;Tobe</strain>
    </source>
</reference>
<sequence>SVYSIVAPAGSILGGLAMDIWGRKKLVILGMFFLFLGWLVIACAQNALVIIAGRIVEGIARNTVASSLTVLTDELSDPKIRGNIICGCVTSVSAGIIGISSLGAYLHWRTASAIATMFSHFSLLHL</sequence>
<keyword evidence="2 5" id="KW-0812">Transmembrane</keyword>
<organism evidence="7 8">
    <name type="scientific">Diploptera punctata</name>
    <name type="common">Pacific beetle cockroach</name>
    <dbReference type="NCBI Taxonomy" id="6984"/>
    <lineage>
        <taxon>Eukaryota</taxon>
        <taxon>Metazoa</taxon>
        <taxon>Ecdysozoa</taxon>
        <taxon>Arthropoda</taxon>
        <taxon>Hexapoda</taxon>
        <taxon>Insecta</taxon>
        <taxon>Pterygota</taxon>
        <taxon>Neoptera</taxon>
        <taxon>Polyneoptera</taxon>
        <taxon>Dictyoptera</taxon>
        <taxon>Blattodea</taxon>
        <taxon>Blaberoidea</taxon>
        <taxon>Blaberidae</taxon>
        <taxon>Diplopterinae</taxon>
        <taxon>Diploptera</taxon>
    </lineage>
</organism>
<dbReference type="PANTHER" id="PTHR48021:SF7">
    <property type="entry name" value="RH09188P"/>
    <property type="match status" value="1"/>
</dbReference>
<dbReference type="InterPro" id="IPR005829">
    <property type="entry name" value="Sugar_transporter_CS"/>
</dbReference>
<dbReference type="AlphaFoldDB" id="A0AAD7ZG19"/>
<evidence type="ECO:0000256" key="2">
    <source>
        <dbReference type="ARBA" id="ARBA00022692"/>
    </source>
</evidence>
<dbReference type="PROSITE" id="PS50850">
    <property type="entry name" value="MFS"/>
    <property type="match status" value="1"/>
</dbReference>
<comment type="subcellular location">
    <subcellularLocation>
        <location evidence="1">Membrane</location>
        <topology evidence="1">Multi-pass membrane protein</topology>
    </subcellularLocation>
</comment>
<dbReference type="GO" id="GO:0022857">
    <property type="term" value="F:transmembrane transporter activity"/>
    <property type="evidence" value="ECO:0007669"/>
    <property type="project" value="InterPro"/>
</dbReference>
<keyword evidence="8" id="KW-1185">Reference proteome</keyword>
<evidence type="ECO:0000256" key="3">
    <source>
        <dbReference type="ARBA" id="ARBA00022989"/>
    </source>
</evidence>
<evidence type="ECO:0000256" key="4">
    <source>
        <dbReference type="ARBA" id="ARBA00023136"/>
    </source>
</evidence>
<reference evidence="7" key="2">
    <citation type="submission" date="2023-05" db="EMBL/GenBank/DDBJ databases">
        <authorList>
            <person name="Fouks B."/>
        </authorList>
    </citation>
    <scope>NUCLEOTIDE SEQUENCE</scope>
    <source>
        <strain evidence="7">Stay&amp;Tobe</strain>
        <tissue evidence="7">Testes</tissue>
    </source>
</reference>